<reference evidence="7 8" key="1">
    <citation type="submission" date="2017-11" db="EMBL/GenBank/DDBJ databases">
        <title>Isolation and Characterization of Methanogenic Archaea from Saline Meromictic Lake at Siberia.</title>
        <authorList>
            <person name="Shen Y."/>
            <person name="Huang H.-H."/>
            <person name="Lai M.-C."/>
            <person name="Chen S.-C."/>
        </authorList>
    </citation>
    <scope>NUCLEOTIDE SEQUENCE [LARGE SCALE GENOMIC DNA]</scope>
    <source>
        <strain evidence="7 8">SY-01</strain>
    </source>
</reference>
<dbReference type="PANTHER" id="PTHR43050">
    <property type="entry name" value="SERINE / THREONINE RACEMASE FAMILY MEMBER"/>
    <property type="match status" value="1"/>
</dbReference>
<evidence type="ECO:0000256" key="4">
    <source>
        <dbReference type="ARBA" id="ARBA00022898"/>
    </source>
</evidence>
<evidence type="ECO:0000256" key="1">
    <source>
        <dbReference type="ARBA" id="ARBA00001933"/>
    </source>
</evidence>
<keyword evidence="2" id="KW-0174">Coenzyme M biosynthesis</keyword>
<feature type="domain" description="Tryptophan synthase beta chain-like PALP" evidence="6">
    <location>
        <begin position="63"/>
        <end position="374"/>
    </location>
</feature>
<dbReference type="GO" id="GO:0019295">
    <property type="term" value="P:coenzyme M biosynthetic process"/>
    <property type="evidence" value="ECO:0007669"/>
    <property type="project" value="UniProtKB-KW"/>
</dbReference>
<sequence length="418" mass="45785">MKKYVVRCLDCGEIHSSHSLNCKNGDDALLRTDYSTKQLYPADLPGIWRYRDWLPVHDIIEEGSGRTITYRSEGFAAKYGLEDLWIAFNGYWPERDARMMTCTFKDLESFPTMQLIRELNEERIMVVASAGNTARAFAHTCTITGQPLLLVVPGASAHRLWTTHGQNPSVCLVTVDGDYFDAISLAGKIASREGFVNEGGAKNIARRDGMATVMLDATLAMDTLPDHYFQAVGSGTGGISAWEASMRLVGDGRFGSKLPVLHLGQNHPCAPLYSLRSGTDAVDKSCPEGMYDDVLYNRKPLYAIKGGVKDALDGTGGLMYAISNDEATYSQSLFERTEGIDINPAAAVAVAALVQAVEEGNVWHEDRIVLNITGGGQKRLMQDHPVRLIEPSAGVSADDPDAEDRILKIVEEFFGVRL</sequence>
<dbReference type="GO" id="GO:0030378">
    <property type="term" value="F:serine racemase activity"/>
    <property type="evidence" value="ECO:0007669"/>
    <property type="project" value="TreeGrafter"/>
</dbReference>
<dbReference type="GO" id="GO:0005524">
    <property type="term" value="F:ATP binding"/>
    <property type="evidence" value="ECO:0007669"/>
    <property type="project" value="TreeGrafter"/>
</dbReference>
<dbReference type="AlphaFoldDB" id="A0A4E0R1F1"/>
<dbReference type="EC" id="2.5.1.76" evidence="5"/>
<dbReference type="SUPFAM" id="SSF53686">
    <property type="entry name" value="Tryptophan synthase beta subunit-like PLP-dependent enzymes"/>
    <property type="match status" value="1"/>
</dbReference>
<dbReference type="GO" id="GO:0003941">
    <property type="term" value="F:L-serine ammonia-lyase activity"/>
    <property type="evidence" value="ECO:0007669"/>
    <property type="project" value="TreeGrafter"/>
</dbReference>
<evidence type="ECO:0000259" key="6">
    <source>
        <dbReference type="Pfam" id="PF00291"/>
    </source>
</evidence>
<dbReference type="GO" id="GO:0070179">
    <property type="term" value="P:D-serine biosynthetic process"/>
    <property type="evidence" value="ECO:0007669"/>
    <property type="project" value="TreeGrafter"/>
</dbReference>
<gene>
    <name evidence="7" type="ORF">CUN85_02260</name>
</gene>
<accession>A0A4E0R1F1</accession>
<evidence type="ECO:0000256" key="2">
    <source>
        <dbReference type="ARBA" id="ARBA00022545"/>
    </source>
</evidence>
<comment type="caution">
    <text evidence="7">The sequence shown here is derived from an EMBL/GenBank/DDBJ whole genome shotgun (WGS) entry which is preliminary data.</text>
</comment>
<evidence type="ECO:0000313" key="7">
    <source>
        <dbReference type="EMBL" id="TGC10999.1"/>
    </source>
</evidence>
<keyword evidence="3" id="KW-0808">Transferase</keyword>
<evidence type="ECO:0000313" key="8">
    <source>
        <dbReference type="Proteomes" id="UP000297295"/>
    </source>
</evidence>
<dbReference type="InterPro" id="IPR036052">
    <property type="entry name" value="TrpB-like_PALP_sf"/>
</dbReference>
<dbReference type="GO" id="GO:0030170">
    <property type="term" value="F:pyridoxal phosphate binding"/>
    <property type="evidence" value="ECO:0007669"/>
    <property type="project" value="UniProtKB-UniRule"/>
</dbReference>
<name>A0A4E0R1F1_9EURY</name>
<dbReference type="GO" id="GO:0044686">
    <property type="term" value="F:cysteate synthase activity"/>
    <property type="evidence" value="ECO:0007669"/>
    <property type="project" value="UniProtKB-EC"/>
</dbReference>
<dbReference type="InterPro" id="IPR022401">
    <property type="entry name" value="Cysteate_synthase"/>
</dbReference>
<dbReference type="GO" id="GO:0000287">
    <property type="term" value="F:magnesium ion binding"/>
    <property type="evidence" value="ECO:0007669"/>
    <property type="project" value="TreeGrafter"/>
</dbReference>
<dbReference type="PANTHER" id="PTHR43050:SF1">
    <property type="entry name" value="SERINE RACEMASE"/>
    <property type="match status" value="1"/>
</dbReference>
<comment type="cofactor">
    <cofactor evidence="1">
        <name>pyridoxal 5'-phosphate</name>
        <dbReference type="ChEBI" id="CHEBI:597326"/>
    </cofactor>
</comment>
<protein>
    <recommendedName>
        <fullName evidence="5">Cysteate synthase</fullName>
        <ecNumber evidence="5">2.5.1.76</ecNumber>
    </recommendedName>
</protein>
<dbReference type="Gene3D" id="3.40.50.1100">
    <property type="match status" value="2"/>
</dbReference>
<dbReference type="Pfam" id="PF00291">
    <property type="entry name" value="PALP"/>
    <property type="match status" value="1"/>
</dbReference>
<evidence type="ECO:0000256" key="5">
    <source>
        <dbReference type="NCBIfam" id="TIGR03844"/>
    </source>
</evidence>
<keyword evidence="8" id="KW-1185">Reference proteome</keyword>
<dbReference type="Proteomes" id="UP000297295">
    <property type="component" value="Unassembled WGS sequence"/>
</dbReference>
<keyword evidence="4" id="KW-0663">Pyridoxal phosphate</keyword>
<organism evidence="7 8">
    <name type="scientific">Methanolobus halotolerans</name>
    <dbReference type="NCBI Taxonomy" id="2052935"/>
    <lineage>
        <taxon>Archaea</taxon>
        <taxon>Methanobacteriati</taxon>
        <taxon>Methanobacteriota</taxon>
        <taxon>Stenosarchaea group</taxon>
        <taxon>Methanomicrobia</taxon>
        <taxon>Methanosarcinales</taxon>
        <taxon>Methanosarcinaceae</taxon>
        <taxon>Methanolobus</taxon>
    </lineage>
</organism>
<dbReference type="NCBIfam" id="TIGR03844">
    <property type="entry name" value="cysteate_syn"/>
    <property type="match status" value="1"/>
</dbReference>
<evidence type="ECO:0000256" key="3">
    <source>
        <dbReference type="ARBA" id="ARBA00022679"/>
    </source>
</evidence>
<dbReference type="InterPro" id="IPR001926">
    <property type="entry name" value="TrpB-like_PALP"/>
</dbReference>
<proteinExistence type="predicted"/>
<dbReference type="OrthoDB" id="6371at2157"/>
<dbReference type="GO" id="GO:0018114">
    <property type="term" value="F:threonine racemase activity"/>
    <property type="evidence" value="ECO:0007669"/>
    <property type="project" value="TreeGrafter"/>
</dbReference>
<dbReference type="RefSeq" id="WP_135388581.1">
    <property type="nucleotide sequence ID" value="NZ_PGGK01000002.1"/>
</dbReference>
<dbReference type="EMBL" id="PGGK01000002">
    <property type="protein sequence ID" value="TGC10999.1"/>
    <property type="molecule type" value="Genomic_DNA"/>
</dbReference>